<proteinExistence type="predicted"/>
<gene>
    <name evidence="1" type="ORF">METZ01_LOCUS512137</name>
</gene>
<evidence type="ECO:0000313" key="1">
    <source>
        <dbReference type="EMBL" id="SVE59283.1"/>
    </source>
</evidence>
<protein>
    <submittedName>
        <fullName evidence="1">Uncharacterized protein</fullName>
    </submittedName>
</protein>
<sequence>MKSYGYHKLAIVPNQLRTSRILAIIMACSVASAPAWTDSESDKTTSHIIAA</sequence>
<accession>A0A383ES69</accession>
<feature type="non-terminal residue" evidence="1">
    <location>
        <position position="51"/>
    </location>
</feature>
<reference evidence="1" key="1">
    <citation type="submission" date="2018-05" db="EMBL/GenBank/DDBJ databases">
        <authorList>
            <person name="Lanie J.A."/>
            <person name="Ng W.-L."/>
            <person name="Kazmierczak K.M."/>
            <person name="Andrzejewski T.M."/>
            <person name="Davidsen T.M."/>
            <person name="Wayne K.J."/>
            <person name="Tettelin H."/>
            <person name="Glass J.I."/>
            <person name="Rusch D."/>
            <person name="Podicherti R."/>
            <person name="Tsui H.-C.T."/>
            <person name="Winkler M.E."/>
        </authorList>
    </citation>
    <scope>NUCLEOTIDE SEQUENCE</scope>
</reference>
<name>A0A383ES69_9ZZZZ</name>
<organism evidence="1">
    <name type="scientific">marine metagenome</name>
    <dbReference type="NCBI Taxonomy" id="408172"/>
    <lineage>
        <taxon>unclassified sequences</taxon>
        <taxon>metagenomes</taxon>
        <taxon>ecological metagenomes</taxon>
    </lineage>
</organism>
<dbReference type="EMBL" id="UINC01228107">
    <property type="protein sequence ID" value="SVE59283.1"/>
    <property type="molecule type" value="Genomic_DNA"/>
</dbReference>
<dbReference type="AlphaFoldDB" id="A0A383ES69"/>